<dbReference type="Pfam" id="PF01817">
    <property type="entry name" value="CM_2"/>
    <property type="match status" value="1"/>
</dbReference>
<reference evidence="3" key="1">
    <citation type="submission" date="2022-01" db="EMBL/GenBank/DDBJ databases">
        <title>Complete genome of Methanomicrobium antiquum DSM 21220.</title>
        <authorList>
            <person name="Chen S.-C."/>
            <person name="You Y.-T."/>
            <person name="Zhou Y.-Z."/>
            <person name="Lai M.-C."/>
        </authorList>
    </citation>
    <scope>NUCLEOTIDE SEQUENCE</scope>
    <source>
        <strain evidence="3">DSM 21220</strain>
    </source>
</reference>
<dbReference type="PANTHER" id="PTHR38041">
    <property type="entry name" value="CHORISMATE MUTASE"/>
    <property type="match status" value="1"/>
</dbReference>
<dbReference type="PANTHER" id="PTHR38041:SF1">
    <property type="entry name" value="CHORISMATE MUTASE"/>
    <property type="match status" value="1"/>
</dbReference>
<dbReference type="Proteomes" id="UP001218895">
    <property type="component" value="Chromosome"/>
</dbReference>
<sequence length="87" mass="10088">MNLKSAREEIEKIDLEIISLIKKREECAHLIHNAKKADNISVVDKNQRETVLKRAEEKAITEGLNPIYVKQIFSVLIEMNEEKQKSL</sequence>
<dbReference type="GO" id="GO:0009697">
    <property type="term" value="P:salicylic acid biosynthetic process"/>
    <property type="evidence" value="ECO:0007669"/>
    <property type="project" value="TreeGrafter"/>
</dbReference>
<feature type="domain" description="Chorismate mutase" evidence="2">
    <location>
        <begin position="1"/>
        <end position="87"/>
    </location>
</feature>
<organism evidence="3 4">
    <name type="scientific">Methanomicrobium antiquum</name>
    <dbReference type="NCBI Taxonomy" id="487686"/>
    <lineage>
        <taxon>Archaea</taxon>
        <taxon>Methanobacteriati</taxon>
        <taxon>Methanobacteriota</taxon>
        <taxon>Stenosarchaea group</taxon>
        <taxon>Methanomicrobia</taxon>
        <taxon>Methanomicrobiales</taxon>
        <taxon>Methanomicrobiaceae</taxon>
        <taxon>Methanomicrobium</taxon>
    </lineage>
</organism>
<dbReference type="KEGG" id="manq:L1994_00250"/>
<dbReference type="InterPro" id="IPR051331">
    <property type="entry name" value="Chorismate_mutase-related"/>
</dbReference>
<dbReference type="AlphaFoldDB" id="A0AAF0JLN1"/>
<dbReference type="InterPro" id="IPR036263">
    <property type="entry name" value="Chorismate_II_sf"/>
</dbReference>
<evidence type="ECO:0000256" key="1">
    <source>
        <dbReference type="ARBA" id="ARBA00023235"/>
    </source>
</evidence>
<dbReference type="SMART" id="SM00830">
    <property type="entry name" value="CM_2"/>
    <property type="match status" value="1"/>
</dbReference>
<gene>
    <name evidence="3" type="ORF">L1994_00250</name>
</gene>
<dbReference type="EMBL" id="CP091092">
    <property type="protein sequence ID" value="WFN36864.1"/>
    <property type="molecule type" value="Genomic_DNA"/>
</dbReference>
<dbReference type="RefSeq" id="WP_278099701.1">
    <property type="nucleotide sequence ID" value="NZ_CP091092.1"/>
</dbReference>
<dbReference type="GeneID" id="79948780"/>
<proteinExistence type="predicted"/>
<dbReference type="PROSITE" id="PS51168">
    <property type="entry name" value="CHORISMATE_MUT_2"/>
    <property type="match status" value="1"/>
</dbReference>
<protein>
    <submittedName>
        <fullName evidence="3">Chorismate mutase</fullName>
    </submittedName>
</protein>
<name>A0AAF0JLN1_9EURY</name>
<dbReference type="GO" id="GO:0004106">
    <property type="term" value="F:chorismate mutase activity"/>
    <property type="evidence" value="ECO:0007669"/>
    <property type="project" value="InterPro"/>
</dbReference>
<evidence type="ECO:0000259" key="2">
    <source>
        <dbReference type="PROSITE" id="PS51168"/>
    </source>
</evidence>
<keyword evidence="1" id="KW-0413">Isomerase</keyword>
<accession>A0AAF0JLN1</accession>
<dbReference type="InterPro" id="IPR036979">
    <property type="entry name" value="CM_dom_sf"/>
</dbReference>
<dbReference type="SUPFAM" id="SSF48600">
    <property type="entry name" value="Chorismate mutase II"/>
    <property type="match status" value="1"/>
</dbReference>
<dbReference type="InterPro" id="IPR002701">
    <property type="entry name" value="CM_II_prokaryot"/>
</dbReference>
<evidence type="ECO:0000313" key="4">
    <source>
        <dbReference type="Proteomes" id="UP001218895"/>
    </source>
</evidence>
<dbReference type="Gene3D" id="1.20.59.10">
    <property type="entry name" value="Chorismate mutase"/>
    <property type="match status" value="1"/>
</dbReference>
<evidence type="ECO:0000313" key="3">
    <source>
        <dbReference type="EMBL" id="WFN36864.1"/>
    </source>
</evidence>
<dbReference type="GO" id="GO:0046417">
    <property type="term" value="P:chorismate metabolic process"/>
    <property type="evidence" value="ECO:0007669"/>
    <property type="project" value="InterPro"/>
</dbReference>
<keyword evidence="4" id="KW-1185">Reference proteome</keyword>